<accession>A0A0D0DP61</accession>
<reference evidence="3 4" key="1">
    <citation type="submission" date="2014-04" db="EMBL/GenBank/DDBJ databases">
        <authorList>
            <consortium name="DOE Joint Genome Institute"/>
            <person name="Kuo A."/>
            <person name="Kohler A."/>
            <person name="Jargeat P."/>
            <person name="Nagy L.G."/>
            <person name="Floudas D."/>
            <person name="Copeland A."/>
            <person name="Barry K.W."/>
            <person name="Cichocki N."/>
            <person name="Veneault-Fourrey C."/>
            <person name="LaButti K."/>
            <person name="Lindquist E.A."/>
            <person name="Lipzen A."/>
            <person name="Lundell T."/>
            <person name="Morin E."/>
            <person name="Murat C."/>
            <person name="Sun H."/>
            <person name="Tunlid A."/>
            <person name="Henrissat B."/>
            <person name="Grigoriev I.V."/>
            <person name="Hibbett D.S."/>
            <person name="Martin F."/>
            <person name="Nordberg H.P."/>
            <person name="Cantor M.N."/>
            <person name="Hua S.X."/>
        </authorList>
    </citation>
    <scope>NUCLEOTIDE SEQUENCE [LARGE SCALE GENOMIC DNA]</scope>
    <source>
        <strain evidence="3 4">Ve08.2h10</strain>
    </source>
</reference>
<feature type="domain" description="DUF7727" evidence="2">
    <location>
        <begin position="1"/>
        <end position="140"/>
    </location>
</feature>
<dbReference type="AlphaFoldDB" id="A0A0D0DP61"/>
<evidence type="ECO:0000259" key="2">
    <source>
        <dbReference type="Pfam" id="PF24853"/>
    </source>
</evidence>
<dbReference type="PANTHER" id="PTHR40629">
    <property type="entry name" value="PRO41 PROTEIN"/>
    <property type="match status" value="1"/>
</dbReference>
<protein>
    <recommendedName>
        <fullName evidence="2">DUF7727 domain-containing protein</fullName>
    </recommendedName>
</protein>
<feature type="transmembrane region" description="Helical" evidence="1">
    <location>
        <begin position="12"/>
        <end position="35"/>
    </location>
</feature>
<feature type="transmembrane region" description="Helical" evidence="1">
    <location>
        <begin position="55"/>
        <end position="86"/>
    </location>
</feature>
<proteinExistence type="predicted"/>
<feature type="transmembrane region" description="Helical" evidence="1">
    <location>
        <begin position="122"/>
        <end position="139"/>
    </location>
</feature>
<dbReference type="InParanoid" id="A0A0D0DP61"/>
<dbReference type="InterPro" id="IPR056144">
    <property type="entry name" value="DUF7727"/>
</dbReference>
<feature type="transmembrane region" description="Helical" evidence="1">
    <location>
        <begin position="98"/>
        <end position="116"/>
    </location>
</feature>
<name>A0A0D0DP61_9AGAM</name>
<dbReference type="Pfam" id="PF24853">
    <property type="entry name" value="DUF7727"/>
    <property type="match status" value="1"/>
</dbReference>
<dbReference type="PANTHER" id="PTHR40629:SF1">
    <property type="entry name" value="PRO41 PROTEIN"/>
    <property type="match status" value="1"/>
</dbReference>
<evidence type="ECO:0000313" key="3">
    <source>
        <dbReference type="EMBL" id="KIK93718.1"/>
    </source>
</evidence>
<sequence>MGKLIWHDLSRYISLSASVYAVWASFWGMLFRKFFWDFIGGILRNPGGLQPSPKARVFVTLIVKIPVVQSLTMVLGFMIIALEYPLPIFKGSALHRSMLLRVVLLIFQSFLAILFYQGTNASLWSLIAAVIYVRALALGERIEDAKPDEGKVGHT</sequence>
<keyword evidence="1" id="KW-0472">Membrane</keyword>
<keyword evidence="1" id="KW-0812">Transmembrane</keyword>
<keyword evidence="1" id="KW-1133">Transmembrane helix</keyword>
<gene>
    <name evidence="3" type="ORF">PAXRUDRAFT_828678</name>
</gene>
<dbReference type="HOGENOM" id="CLU_132815_1_0_1"/>
<keyword evidence="4" id="KW-1185">Reference proteome</keyword>
<evidence type="ECO:0000256" key="1">
    <source>
        <dbReference type="SAM" id="Phobius"/>
    </source>
</evidence>
<organism evidence="3 4">
    <name type="scientific">Paxillus rubicundulus Ve08.2h10</name>
    <dbReference type="NCBI Taxonomy" id="930991"/>
    <lineage>
        <taxon>Eukaryota</taxon>
        <taxon>Fungi</taxon>
        <taxon>Dikarya</taxon>
        <taxon>Basidiomycota</taxon>
        <taxon>Agaricomycotina</taxon>
        <taxon>Agaricomycetes</taxon>
        <taxon>Agaricomycetidae</taxon>
        <taxon>Boletales</taxon>
        <taxon>Paxilineae</taxon>
        <taxon>Paxillaceae</taxon>
        <taxon>Paxillus</taxon>
    </lineage>
</organism>
<evidence type="ECO:0000313" key="4">
    <source>
        <dbReference type="Proteomes" id="UP000054538"/>
    </source>
</evidence>
<dbReference type="Proteomes" id="UP000054538">
    <property type="component" value="Unassembled WGS sequence"/>
</dbReference>
<dbReference type="OrthoDB" id="2110422at2759"/>
<reference evidence="4" key="2">
    <citation type="submission" date="2015-01" db="EMBL/GenBank/DDBJ databases">
        <title>Evolutionary Origins and Diversification of the Mycorrhizal Mutualists.</title>
        <authorList>
            <consortium name="DOE Joint Genome Institute"/>
            <consortium name="Mycorrhizal Genomics Consortium"/>
            <person name="Kohler A."/>
            <person name="Kuo A."/>
            <person name="Nagy L.G."/>
            <person name="Floudas D."/>
            <person name="Copeland A."/>
            <person name="Barry K.W."/>
            <person name="Cichocki N."/>
            <person name="Veneault-Fourrey C."/>
            <person name="LaButti K."/>
            <person name="Lindquist E.A."/>
            <person name="Lipzen A."/>
            <person name="Lundell T."/>
            <person name="Morin E."/>
            <person name="Murat C."/>
            <person name="Riley R."/>
            <person name="Ohm R."/>
            <person name="Sun H."/>
            <person name="Tunlid A."/>
            <person name="Henrissat B."/>
            <person name="Grigoriev I.V."/>
            <person name="Hibbett D.S."/>
            <person name="Martin F."/>
        </authorList>
    </citation>
    <scope>NUCLEOTIDE SEQUENCE [LARGE SCALE GENOMIC DNA]</scope>
    <source>
        <strain evidence="4">Ve08.2h10</strain>
    </source>
</reference>
<dbReference type="EMBL" id="KN825162">
    <property type="protein sequence ID" value="KIK93718.1"/>
    <property type="molecule type" value="Genomic_DNA"/>
</dbReference>